<feature type="region of interest" description="Disordered" evidence="2">
    <location>
        <begin position="121"/>
        <end position="150"/>
    </location>
</feature>
<accession>A0A7R8XM00</accession>
<evidence type="ECO:0000313" key="3">
    <source>
        <dbReference type="EMBL" id="CAD7248626.1"/>
    </source>
</evidence>
<feature type="compositionally biased region" description="Polar residues" evidence="2">
    <location>
        <begin position="134"/>
        <end position="150"/>
    </location>
</feature>
<dbReference type="Proteomes" id="UP000677054">
    <property type="component" value="Unassembled WGS sequence"/>
</dbReference>
<reference evidence="3" key="1">
    <citation type="submission" date="2020-11" db="EMBL/GenBank/DDBJ databases">
        <authorList>
            <person name="Tran Van P."/>
        </authorList>
    </citation>
    <scope>NUCLEOTIDE SEQUENCE</scope>
</reference>
<keyword evidence="1" id="KW-0175">Coiled coil</keyword>
<evidence type="ECO:0000256" key="2">
    <source>
        <dbReference type="SAM" id="MobiDB-lite"/>
    </source>
</evidence>
<gene>
    <name evidence="3" type="ORF">DSTB1V02_LOCUS8437</name>
</gene>
<protein>
    <submittedName>
        <fullName evidence="3">Uncharacterized protein</fullName>
    </submittedName>
</protein>
<evidence type="ECO:0000256" key="1">
    <source>
        <dbReference type="SAM" id="Coils"/>
    </source>
</evidence>
<dbReference type="EMBL" id="LR901445">
    <property type="protein sequence ID" value="CAD7248626.1"/>
    <property type="molecule type" value="Genomic_DNA"/>
</dbReference>
<feature type="coiled-coil region" evidence="1">
    <location>
        <begin position="76"/>
        <end position="121"/>
    </location>
</feature>
<keyword evidence="4" id="KW-1185">Reference proteome</keyword>
<dbReference type="AlphaFoldDB" id="A0A7R8XM00"/>
<organism evidence="3">
    <name type="scientific">Darwinula stevensoni</name>
    <dbReference type="NCBI Taxonomy" id="69355"/>
    <lineage>
        <taxon>Eukaryota</taxon>
        <taxon>Metazoa</taxon>
        <taxon>Ecdysozoa</taxon>
        <taxon>Arthropoda</taxon>
        <taxon>Crustacea</taxon>
        <taxon>Oligostraca</taxon>
        <taxon>Ostracoda</taxon>
        <taxon>Podocopa</taxon>
        <taxon>Podocopida</taxon>
        <taxon>Darwinulocopina</taxon>
        <taxon>Darwinuloidea</taxon>
        <taxon>Darwinulidae</taxon>
        <taxon>Darwinula</taxon>
    </lineage>
</organism>
<sequence length="150" mass="17446">MSSFHLTGFKVTYDKNILNYPWVLRATPPLHHMPKRKEEVVVTIKDRNLHQLTGNGQVEKTTTYISKENTLLASKIKILGEKQQNIELELNTMKEKLNQQEDQIQEMKQKYENVHEALRRTKFHSDAEHIDSPQVAQCQEPQSPTPEIQG</sequence>
<evidence type="ECO:0000313" key="4">
    <source>
        <dbReference type="Proteomes" id="UP000677054"/>
    </source>
</evidence>
<name>A0A7R8XM00_9CRUS</name>
<proteinExistence type="predicted"/>
<dbReference type="EMBL" id="CAJPEV010001928">
    <property type="protein sequence ID" value="CAG0894926.1"/>
    <property type="molecule type" value="Genomic_DNA"/>
</dbReference>
<feature type="compositionally biased region" description="Basic and acidic residues" evidence="2">
    <location>
        <begin position="121"/>
        <end position="131"/>
    </location>
</feature>